<dbReference type="KEGG" id="aeh:Mlg_2290"/>
<dbReference type="EMBL" id="CP000453">
    <property type="protein sequence ID" value="ABI57632.1"/>
    <property type="molecule type" value="Genomic_DNA"/>
</dbReference>
<dbReference type="RefSeq" id="WP_011630026.1">
    <property type="nucleotide sequence ID" value="NC_008340.1"/>
</dbReference>
<dbReference type="AlphaFoldDB" id="Q0A6A5"/>
<keyword evidence="1" id="KW-1133">Transmembrane helix</keyword>
<dbReference type="InterPro" id="IPR003848">
    <property type="entry name" value="DUF218"/>
</dbReference>
<gene>
    <name evidence="3" type="ordered locus">Mlg_2290</name>
</gene>
<feature type="transmembrane region" description="Helical" evidence="1">
    <location>
        <begin position="36"/>
        <end position="56"/>
    </location>
</feature>
<sequence>MGTLKTLIGLLAMPLPLAAVLLLAGLLAVGLGRQRLGLTLLAAAPALVVVLAWAPVADRLLAPLEQRHPPVHDARDHPEAQAIVVLGSGYSPHLALPVTAQLNDSGLVRLNEGIRLHRQRPALPLIVSGGARPDQAPIAEGFRRAAIALGVADDRLLPLTEPRDTAQEAYATREVLGEGATVLLVTSASHIHRAQAHFHRAGLNPIPAPTRHKAGHVRPATPGYWIPSATHLRKSERALYEYMGLLAAGLDH</sequence>
<keyword evidence="1" id="KW-0812">Transmembrane</keyword>
<dbReference type="InterPro" id="IPR051599">
    <property type="entry name" value="Cell_Envelope_Assoc"/>
</dbReference>
<accession>Q0A6A5</accession>
<dbReference type="GO" id="GO:0043164">
    <property type="term" value="P:Gram-negative-bacterium-type cell wall biogenesis"/>
    <property type="evidence" value="ECO:0007669"/>
    <property type="project" value="TreeGrafter"/>
</dbReference>
<proteinExistence type="predicted"/>
<dbReference type="GO" id="GO:0005886">
    <property type="term" value="C:plasma membrane"/>
    <property type="evidence" value="ECO:0007669"/>
    <property type="project" value="TreeGrafter"/>
</dbReference>
<feature type="transmembrane region" description="Helical" evidence="1">
    <location>
        <begin position="6"/>
        <end position="29"/>
    </location>
</feature>
<dbReference type="CDD" id="cd06259">
    <property type="entry name" value="YdcF-like"/>
    <property type="match status" value="1"/>
</dbReference>
<dbReference type="PANTHER" id="PTHR30336:SF4">
    <property type="entry name" value="ENVELOPE BIOGENESIS FACTOR ELYC"/>
    <property type="match status" value="1"/>
</dbReference>
<dbReference type="eggNOG" id="COG1434">
    <property type="taxonomic scope" value="Bacteria"/>
</dbReference>
<dbReference type="Proteomes" id="UP000001962">
    <property type="component" value="Chromosome"/>
</dbReference>
<protein>
    <recommendedName>
        <fullName evidence="2">DUF218 domain-containing protein</fullName>
    </recommendedName>
</protein>
<dbReference type="HOGENOM" id="CLU_053514_0_1_6"/>
<dbReference type="OrthoDB" id="9809813at2"/>
<evidence type="ECO:0000259" key="2">
    <source>
        <dbReference type="Pfam" id="PF02698"/>
    </source>
</evidence>
<evidence type="ECO:0000313" key="3">
    <source>
        <dbReference type="EMBL" id="ABI57632.1"/>
    </source>
</evidence>
<keyword evidence="4" id="KW-1185">Reference proteome</keyword>
<reference evidence="4" key="1">
    <citation type="submission" date="2006-08" db="EMBL/GenBank/DDBJ databases">
        <title>Complete sequence of Alkalilimnicola ehrilichei MLHE-1.</title>
        <authorList>
            <person name="Copeland A."/>
            <person name="Lucas S."/>
            <person name="Lapidus A."/>
            <person name="Barry K."/>
            <person name="Detter J.C."/>
            <person name="Glavina del Rio T."/>
            <person name="Hammon N."/>
            <person name="Israni S."/>
            <person name="Dalin E."/>
            <person name="Tice H."/>
            <person name="Pitluck S."/>
            <person name="Sims D."/>
            <person name="Brettin T."/>
            <person name="Bruce D."/>
            <person name="Han C."/>
            <person name="Tapia R."/>
            <person name="Gilna P."/>
            <person name="Schmutz J."/>
            <person name="Larimer F."/>
            <person name="Land M."/>
            <person name="Hauser L."/>
            <person name="Kyrpides N."/>
            <person name="Mikhailova N."/>
            <person name="Oremland R.S."/>
            <person name="Hoeft S.E."/>
            <person name="Switzer-Blum J."/>
            <person name="Kulp T."/>
            <person name="King G."/>
            <person name="Tabita R."/>
            <person name="Witte B."/>
            <person name="Santini J.M."/>
            <person name="Basu P."/>
            <person name="Hollibaugh J.T."/>
            <person name="Xie G."/>
            <person name="Stolz J.F."/>
            <person name="Richardson P."/>
        </authorList>
    </citation>
    <scope>NUCLEOTIDE SEQUENCE [LARGE SCALE GENOMIC DNA]</scope>
    <source>
        <strain evidence="4">ATCC BAA-1101 / DSM 17681 / MLHE-1</strain>
    </source>
</reference>
<keyword evidence="1" id="KW-0472">Membrane</keyword>
<dbReference type="PANTHER" id="PTHR30336">
    <property type="entry name" value="INNER MEMBRANE PROTEIN, PROBABLE PERMEASE"/>
    <property type="match status" value="1"/>
</dbReference>
<dbReference type="Pfam" id="PF02698">
    <property type="entry name" value="DUF218"/>
    <property type="match status" value="1"/>
</dbReference>
<evidence type="ECO:0000256" key="1">
    <source>
        <dbReference type="SAM" id="Phobius"/>
    </source>
</evidence>
<organism evidence="3 4">
    <name type="scientific">Alkalilimnicola ehrlichii (strain ATCC BAA-1101 / DSM 17681 / MLHE-1)</name>
    <dbReference type="NCBI Taxonomy" id="187272"/>
    <lineage>
        <taxon>Bacteria</taxon>
        <taxon>Pseudomonadati</taxon>
        <taxon>Pseudomonadota</taxon>
        <taxon>Gammaproteobacteria</taxon>
        <taxon>Chromatiales</taxon>
        <taxon>Ectothiorhodospiraceae</taxon>
        <taxon>Alkalilimnicola</taxon>
    </lineage>
</organism>
<name>Q0A6A5_ALKEH</name>
<evidence type="ECO:0000313" key="4">
    <source>
        <dbReference type="Proteomes" id="UP000001962"/>
    </source>
</evidence>
<dbReference type="GO" id="GO:0000270">
    <property type="term" value="P:peptidoglycan metabolic process"/>
    <property type="evidence" value="ECO:0007669"/>
    <property type="project" value="TreeGrafter"/>
</dbReference>
<feature type="domain" description="DUF218" evidence="2">
    <location>
        <begin position="81"/>
        <end position="244"/>
    </location>
</feature>